<dbReference type="InterPro" id="IPR029055">
    <property type="entry name" value="Ntn_hydrolases_N"/>
</dbReference>
<evidence type="ECO:0000313" key="13">
    <source>
        <dbReference type="Proteomes" id="UP000594688"/>
    </source>
</evidence>
<evidence type="ECO:0000256" key="1">
    <source>
        <dbReference type="ARBA" id="ARBA00005187"/>
    </source>
</evidence>
<feature type="binding site" evidence="9">
    <location>
        <position position="287"/>
    </location>
    <ligand>
        <name>ATP</name>
        <dbReference type="ChEBI" id="CHEBI:30616"/>
    </ligand>
</feature>
<dbReference type="CDD" id="cd01991">
    <property type="entry name" value="Asn_synthase_B_C"/>
    <property type="match status" value="1"/>
</dbReference>
<dbReference type="AlphaFoldDB" id="A0A7T0BTV2"/>
<dbReference type="CDD" id="cd00712">
    <property type="entry name" value="AsnB"/>
    <property type="match status" value="1"/>
</dbReference>
<dbReference type="GO" id="GO:0006529">
    <property type="term" value="P:asparagine biosynthetic process"/>
    <property type="evidence" value="ECO:0007669"/>
    <property type="project" value="UniProtKB-KW"/>
</dbReference>
<comment type="catalytic activity">
    <reaction evidence="7">
        <text>L-aspartate + L-glutamine + ATP + H2O = L-asparagine + L-glutamate + AMP + diphosphate + H(+)</text>
        <dbReference type="Rhea" id="RHEA:12228"/>
        <dbReference type="ChEBI" id="CHEBI:15377"/>
        <dbReference type="ChEBI" id="CHEBI:15378"/>
        <dbReference type="ChEBI" id="CHEBI:29985"/>
        <dbReference type="ChEBI" id="CHEBI:29991"/>
        <dbReference type="ChEBI" id="CHEBI:30616"/>
        <dbReference type="ChEBI" id="CHEBI:33019"/>
        <dbReference type="ChEBI" id="CHEBI:58048"/>
        <dbReference type="ChEBI" id="CHEBI:58359"/>
        <dbReference type="ChEBI" id="CHEBI:456215"/>
        <dbReference type="EC" id="6.3.5.4"/>
    </reaction>
</comment>
<evidence type="ECO:0000256" key="3">
    <source>
        <dbReference type="ARBA" id="ARBA00012737"/>
    </source>
</evidence>
<dbReference type="GO" id="GO:0005524">
    <property type="term" value="F:ATP binding"/>
    <property type="evidence" value="ECO:0007669"/>
    <property type="project" value="UniProtKB-KW"/>
</dbReference>
<dbReference type="PANTHER" id="PTHR43284">
    <property type="entry name" value="ASPARAGINE SYNTHETASE (GLUTAMINE-HYDROLYZING)"/>
    <property type="match status" value="1"/>
</dbReference>
<dbReference type="SUPFAM" id="SSF52402">
    <property type="entry name" value="Adenine nucleotide alpha hydrolases-like"/>
    <property type="match status" value="1"/>
</dbReference>
<feature type="site" description="Important for beta-aspartyl-AMP intermediate formation" evidence="10">
    <location>
        <position position="361"/>
    </location>
</feature>
<evidence type="ECO:0000256" key="8">
    <source>
        <dbReference type="PIRSR" id="PIRSR001589-1"/>
    </source>
</evidence>
<dbReference type="InterPro" id="IPR033738">
    <property type="entry name" value="AsnB_N"/>
</dbReference>
<dbReference type="InterPro" id="IPR017932">
    <property type="entry name" value="GATase_2_dom"/>
</dbReference>
<evidence type="ECO:0000256" key="5">
    <source>
        <dbReference type="ARBA" id="ARBA00022840"/>
    </source>
</evidence>
<evidence type="ECO:0000256" key="4">
    <source>
        <dbReference type="ARBA" id="ARBA00022741"/>
    </source>
</evidence>
<dbReference type="Proteomes" id="UP000594688">
    <property type="component" value="Chromosome"/>
</dbReference>
<dbReference type="GO" id="GO:0004066">
    <property type="term" value="F:asparagine synthase (glutamine-hydrolyzing) activity"/>
    <property type="evidence" value="ECO:0007669"/>
    <property type="project" value="UniProtKB-EC"/>
</dbReference>
<feature type="binding site" evidence="9">
    <location>
        <position position="99"/>
    </location>
    <ligand>
        <name>L-glutamine</name>
        <dbReference type="ChEBI" id="CHEBI:58359"/>
    </ligand>
</feature>
<accession>A0A7T0BTV2</accession>
<keyword evidence="5 9" id="KW-0067">ATP-binding</keyword>
<keyword evidence="4 9" id="KW-0547">Nucleotide-binding</keyword>
<dbReference type="SUPFAM" id="SSF56235">
    <property type="entry name" value="N-terminal nucleophile aminohydrolases (Ntn hydrolases)"/>
    <property type="match status" value="1"/>
</dbReference>
<keyword evidence="8" id="KW-0061">Asparagine biosynthesis</keyword>
<name>A0A7T0BTV2_9BACT</name>
<protein>
    <recommendedName>
        <fullName evidence="3">asparagine synthase (glutamine-hydrolyzing)</fullName>
        <ecNumber evidence="3">6.3.5.4</ecNumber>
    </recommendedName>
</protein>
<dbReference type="Gene3D" id="3.40.50.620">
    <property type="entry name" value="HUPs"/>
    <property type="match status" value="1"/>
</dbReference>
<evidence type="ECO:0000259" key="11">
    <source>
        <dbReference type="PROSITE" id="PS51278"/>
    </source>
</evidence>
<dbReference type="InterPro" id="IPR006426">
    <property type="entry name" value="Asn_synth_AEB"/>
</dbReference>
<gene>
    <name evidence="12" type="primary">asnB</name>
    <name evidence="12" type="ORF">G3M70_01875</name>
</gene>
<evidence type="ECO:0000256" key="9">
    <source>
        <dbReference type="PIRSR" id="PIRSR001589-2"/>
    </source>
</evidence>
<evidence type="ECO:0000313" key="12">
    <source>
        <dbReference type="EMBL" id="QPJ60702.1"/>
    </source>
</evidence>
<feature type="domain" description="Glutamine amidotransferase type-2" evidence="11">
    <location>
        <begin position="2"/>
        <end position="211"/>
    </location>
</feature>
<dbReference type="Gene3D" id="3.60.20.10">
    <property type="entry name" value="Glutamine Phosphoribosylpyrophosphate, subunit 1, domain 1"/>
    <property type="match status" value="1"/>
</dbReference>
<feature type="active site" description="For GATase activity" evidence="8">
    <location>
        <position position="2"/>
    </location>
</feature>
<proteinExistence type="inferred from homology"/>
<dbReference type="Pfam" id="PF00733">
    <property type="entry name" value="Asn_synthase"/>
    <property type="match status" value="1"/>
</dbReference>
<dbReference type="InterPro" id="IPR051786">
    <property type="entry name" value="ASN_synthetase/amidase"/>
</dbReference>
<evidence type="ECO:0000256" key="7">
    <source>
        <dbReference type="ARBA" id="ARBA00048741"/>
    </source>
</evidence>
<dbReference type="KEGG" id="nli:G3M70_01875"/>
<reference evidence="12 13" key="1">
    <citation type="submission" date="2020-02" db="EMBL/GenBank/DDBJ databases">
        <title>Genomic and physiological characterization of two novel Nitrospinaceae genera.</title>
        <authorList>
            <person name="Mueller A.J."/>
            <person name="Jung M.-Y."/>
            <person name="Strachan C.R."/>
            <person name="Herbold C.W."/>
            <person name="Kirkegaard R.H."/>
            <person name="Daims H."/>
        </authorList>
    </citation>
    <scope>NUCLEOTIDE SEQUENCE [LARGE SCALE GENOMIC DNA]</scope>
    <source>
        <strain evidence="12">EB</strain>
    </source>
</reference>
<sequence>MCGIFGYFDRDRESLRAEQLKAMGDILFHRGPDDSGVFSDDGIGLGNRRLSIIDLDQGHQPFISDDGQIAVVQNGEIYNYQELALELKKDGFPCRTHSDTEVLLRLYERDGINFISKLNGMFSIAIYDRREDVLHIVRDRIGVKPLYFYDDGKRLYFASEIKAILKMGVPREMDLEALDYFLTFNYVPPPLTMFKNIRHLPPGHRFVIHRKQVEIECWWDLAQNQIEKDRREEDWIEEFNAILDDAVRLRLRSDAPFGAFLSGGVDSSSVVGLMARHMTRPVKTFSIGFNDERYDETPFAEQAAKRFQTQHVNEKVDFNMLDLWPLATFHCDQPHGDISFLPTYRVSQLARSQVKMVLTGDGGDELFAGYDKYRDFFKQQQIETIEAGEFQKAYFENISLFDPGIKKRLFHKHLVRQLDGVDAFQVVQPLYKKASHMDRINQALYIDMMLLLPGNNLVKPDRMGMAVSLEARTPFLDYRMMDFAFRMPGHFKIKDNETKYLFKKAVAPLIGEDLAYRKKQMFTVPVGEWFKGELFQLTRDILLSDQAMERKLFNREEIDQMLDDHRDGKHNFTREIRALMALEIWQQTFLDSEALVPKEIEGLNVL</sequence>
<comment type="pathway">
    <text evidence="1">Amino-acid biosynthesis; L-asparagine biosynthesis; L-asparagine from L-aspartate (L-Gln route): step 1/1.</text>
</comment>
<dbReference type="EC" id="6.3.5.4" evidence="3"/>
<dbReference type="PIRSF" id="PIRSF001589">
    <property type="entry name" value="Asn_synthetase_glu-h"/>
    <property type="match status" value="1"/>
</dbReference>
<dbReference type="Pfam" id="PF13537">
    <property type="entry name" value="GATase_7"/>
    <property type="match status" value="1"/>
</dbReference>
<dbReference type="InterPro" id="IPR014729">
    <property type="entry name" value="Rossmann-like_a/b/a_fold"/>
</dbReference>
<keyword evidence="12" id="KW-0436">Ligase</keyword>
<dbReference type="PROSITE" id="PS51278">
    <property type="entry name" value="GATASE_TYPE_2"/>
    <property type="match status" value="1"/>
</dbReference>
<keyword evidence="6 8" id="KW-0315">Glutamine amidotransferase</keyword>
<evidence type="ECO:0000256" key="10">
    <source>
        <dbReference type="PIRSR" id="PIRSR001589-3"/>
    </source>
</evidence>
<dbReference type="InterPro" id="IPR001962">
    <property type="entry name" value="Asn_synthase"/>
</dbReference>
<evidence type="ECO:0000256" key="2">
    <source>
        <dbReference type="ARBA" id="ARBA00005752"/>
    </source>
</evidence>
<comment type="similarity">
    <text evidence="2">Belongs to the asparagine synthetase family.</text>
</comment>
<dbReference type="GO" id="GO:0005829">
    <property type="term" value="C:cytosol"/>
    <property type="evidence" value="ECO:0007669"/>
    <property type="project" value="TreeGrafter"/>
</dbReference>
<dbReference type="NCBIfam" id="TIGR01536">
    <property type="entry name" value="asn_synth_AEB"/>
    <property type="match status" value="1"/>
</dbReference>
<keyword evidence="8" id="KW-0028">Amino-acid biosynthesis</keyword>
<dbReference type="PANTHER" id="PTHR43284:SF1">
    <property type="entry name" value="ASPARAGINE SYNTHETASE"/>
    <property type="match status" value="1"/>
</dbReference>
<dbReference type="EMBL" id="CP048685">
    <property type="protein sequence ID" value="QPJ60702.1"/>
    <property type="molecule type" value="Genomic_DNA"/>
</dbReference>
<evidence type="ECO:0000256" key="6">
    <source>
        <dbReference type="ARBA" id="ARBA00022962"/>
    </source>
</evidence>
<organism evidence="12 13">
    <name type="scientific">Candidatus Nitronauta litoralis</name>
    <dbReference type="NCBI Taxonomy" id="2705533"/>
    <lineage>
        <taxon>Bacteria</taxon>
        <taxon>Pseudomonadati</taxon>
        <taxon>Nitrospinota/Tectimicrobiota group</taxon>
        <taxon>Nitrospinota</taxon>
        <taxon>Nitrospinia</taxon>
        <taxon>Nitrospinales</taxon>
        <taxon>Nitrospinaceae</taxon>
        <taxon>Candidatus Nitronauta</taxon>
    </lineage>
</organism>